<dbReference type="SMART" id="SM00944">
    <property type="entry name" value="Pro-kuma_activ"/>
    <property type="match status" value="1"/>
</dbReference>
<feature type="active site" description="Charge relay system" evidence="8">
    <location>
        <position position="336"/>
    </location>
</feature>
<keyword evidence="5 8" id="KW-0720">Serine protease</keyword>
<evidence type="ECO:0000256" key="4">
    <source>
        <dbReference type="ARBA" id="ARBA00022801"/>
    </source>
</evidence>
<dbReference type="SUPFAM" id="SSF52743">
    <property type="entry name" value="Subtilisin-like"/>
    <property type="match status" value="1"/>
</dbReference>
<feature type="chain" id="PRO_5045442656" description="Peptidase S53 domain-containing protein" evidence="9">
    <location>
        <begin position="20"/>
        <end position="767"/>
    </location>
</feature>
<name>A0ABR9GDY7_9GAMM</name>
<dbReference type="InterPro" id="IPR023828">
    <property type="entry name" value="Peptidase_S8_Ser-AS"/>
</dbReference>
<dbReference type="EMBL" id="JACZZA010000012">
    <property type="protein sequence ID" value="MBE1162274.1"/>
    <property type="molecule type" value="Genomic_DNA"/>
</dbReference>
<dbReference type="PROSITE" id="PS51695">
    <property type="entry name" value="SEDOLISIN"/>
    <property type="match status" value="1"/>
</dbReference>
<evidence type="ECO:0000313" key="12">
    <source>
        <dbReference type="Proteomes" id="UP000651010"/>
    </source>
</evidence>
<evidence type="ECO:0000256" key="2">
    <source>
        <dbReference type="ARBA" id="ARBA00022670"/>
    </source>
</evidence>
<evidence type="ECO:0000256" key="3">
    <source>
        <dbReference type="ARBA" id="ARBA00022723"/>
    </source>
</evidence>
<comment type="caution">
    <text evidence="11">The sequence shown here is derived from an EMBL/GenBank/DDBJ whole genome shotgun (WGS) entry which is preliminary data.</text>
</comment>
<keyword evidence="9" id="KW-0732">Signal</keyword>
<accession>A0ABR9GDY7</accession>
<comment type="cofactor">
    <cofactor evidence="1">
        <name>Ca(2+)</name>
        <dbReference type="ChEBI" id="CHEBI:29108"/>
    </cofactor>
</comment>
<dbReference type="RefSeq" id="WP_192557107.1">
    <property type="nucleotide sequence ID" value="NZ_JACZZA010000012.1"/>
</dbReference>
<dbReference type="Proteomes" id="UP000651010">
    <property type="component" value="Unassembled WGS sequence"/>
</dbReference>
<dbReference type="Gene3D" id="3.40.50.200">
    <property type="entry name" value="Peptidase S8/S53 domain"/>
    <property type="match status" value="1"/>
</dbReference>
<sequence length="767" mass="79085">MTAALAALPSLTLAATVNAALAGINTAEMPRVNQAVNNNLVSTLSHTHVASLAQMKLAGAADDTLQMPHMQLILKPSANRASALKALIAAQHNPSSSKFHQWITPAEFGSNFGITDADVNAVSAWLSAQGFTVNGVYPNKMQIDFSGTAGQVRRAFHTQINHYVARGQDPATSENHIANDSDISVPSALAPVITGVAGLTDFHPTHMGHSATAQYDRSSHQFKLSNAYLSSAKAQADAAIREAITGSNNVRGLVPFDMQTIYNTSPLYASGITGSGITIAVVEDQGMLPSDWTNFVSQFSLGGYGGTYQQFEPQPTSLPTNCTDPGGESASGESIETVLDSEYATAMAPGANIWVAICSDSATKNFFGGVYLAADNLINNPDPSGRPNVISASYGYGELKVDAASKAAIDTMWAQADAEGISVFVSSGDSGSNPSFNGSPITDMIAVDANAFATSPNDTGVGGTDTADVLDGTSSQYFNTTPNAVYGTAKSYVPELTWNESCGNTLAAKKVFNQSVLQVCKNILLFGAAPTSEGGSGGPSSIDAKPSWQRIVHGAAKDQSRDLPDVSLFAGSFGGYTWAVLCTGAAPCAPGFPTAVTLEGGTSLSAPMFAGIQALMDQALLQAGAFSANQGNVAPTLYQLAATEYGGPTGSAPATLSRCNASNGSKNTGSCVFYNITDGGNSSNCMQLTSVLGIAIPNPPAVPDCYMYGSASVLFGLATGNVGITSLSSTSYVPAYPAQAGWSFANGLGSVNAANLLGAWKKFDALH</sequence>
<evidence type="ECO:0000256" key="1">
    <source>
        <dbReference type="ARBA" id="ARBA00001913"/>
    </source>
</evidence>
<feature type="domain" description="Peptidase S53" evidence="10">
    <location>
        <begin position="252"/>
        <end position="763"/>
    </location>
</feature>
<dbReference type="SUPFAM" id="SSF54897">
    <property type="entry name" value="Protease propeptides/inhibitors"/>
    <property type="match status" value="1"/>
</dbReference>
<evidence type="ECO:0000256" key="5">
    <source>
        <dbReference type="ARBA" id="ARBA00022825"/>
    </source>
</evidence>
<evidence type="ECO:0000256" key="7">
    <source>
        <dbReference type="ARBA" id="ARBA00023145"/>
    </source>
</evidence>
<comment type="caution">
    <text evidence="8">Lacks conserved residue(s) required for the propagation of feature annotation.</text>
</comment>
<dbReference type="PROSITE" id="PS00138">
    <property type="entry name" value="SUBTILASE_SER"/>
    <property type="match status" value="1"/>
</dbReference>
<keyword evidence="6" id="KW-0106">Calcium</keyword>
<dbReference type="InterPro" id="IPR036852">
    <property type="entry name" value="Peptidase_S8/S53_dom_sf"/>
</dbReference>
<evidence type="ECO:0000256" key="8">
    <source>
        <dbReference type="PROSITE-ProRule" id="PRU01032"/>
    </source>
</evidence>
<keyword evidence="3" id="KW-0479">Metal-binding</keyword>
<keyword evidence="2 8" id="KW-0645">Protease</keyword>
<feature type="active site" description="Charge relay system" evidence="8">
    <location>
        <position position="340"/>
    </location>
</feature>
<organism evidence="11 12">
    <name type="scientific">Dyella acidiphila</name>
    <dbReference type="NCBI Taxonomy" id="2775866"/>
    <lineage>
        <taxon>Bacteria</taxon>
        <taxon>Pseudomonadati</taxon>
        <taxon>Pseudomonadota</taxon>
        <taxon>Gammaproteobacteria</taxon>
        <taxon>Lysobacterales</taxon>
        <taxon>Rhodanobacteraceae</taxon>
        <taxon>Dyella</taxon>
    </lineage>
</organism>
<dbReference type="PANTHER" id="PTHR14218:SF15">
    <property type="entry name" value="TRIPEPTIDYL-PEPTIDASE 1"/>
    <property type="match status" value="1"/>
</dbReference>
<evidence type="ECO:0000313" key="11">
    <source>
        <dbReference type="EMBL" id="MBE1162274.1"/>
    </source>
</evidence>
<evidence type="ECO:0000256" key="9">
    <source>
        <dbReference type="SAM" id="SignalP"/>
    </source>
</evidence>
<reference evidence="11 12" key="1">
    <citation type="submission" date="2020-09" db="EMBL/GenBank/DDBJ databases">
        <title>Dyella sp. 7MK23 isolated from forest soil.</title>
        <authorList>
            <person name="Fu J."/>
        </authorList>
    </citation>
    <scope>NUCLEOTIDE SEQUENCE [LARGE SCALE GENOMIC DNA]</scope>
    <source>
        <strain evidence="11 12">7MK23</strain>
    </source>
</reference>
<protein>
    <recommendedName>
        <fullName evidence="10">Peptidase S53 domain-containing protein</fullName>
    </recommendedName>
</protein>
<gene>
    <name evidence="11" type="ORF">IGX34_17955</name>
</gene>
<keyword evidence="4 8" id="KW-0378">Hydrolase</keyword>
<keyword evidence="12" id="KW-1185">Reference proteome</keyword>
<dbReference type="InterPro" id="IPR050819">
    <property type="entry name" value="Tripeptidyl-peptidase_I"/>
</dbReference>
<dbReference type="Pfam" id="PF09286">
    <property type="entry name" value="Pro-kuma_activ"/>
    <property type="match status" value="1"/>
</dbReference>
<evidence type="ECO:0000259" key="10">
    <source>
        <dbReference type="PROSITE" id="PS51695"/>
    </source>
</evidence>
<evidence type="ECO:0000256" key="6">
    <source>
        <dbReference type="ARBA" id="ARBA00022837"/>
    </source>
</evidence>
<dbReference type="PANTHER" id="PTHR14218">
    <property type="entry name" value="PROTEASE S8 TRIPEPTIDYL PEPTIDASE I CLN2"/>
    <property type="match status" value="1"/>
</dbReference>
<dbReference type="InterPro" id="IPR015366">
    <property type="entry name" value="S53_propep"/>
</dbReference>
<feature type="active site" description="Charge relay system" evidence="8">
    <location>
        <position position="603"/>
    </location>
</feature>
<feature type="signal peptide" evidence="9">
    <location>
        <begin position="1"/>
        <end position="19"/>
    </location>
</feature>
<dbReference type="CDD" id="cd11377">
    <property type="entry name" value="Pro-peptidase_S53"/>
    <property type="match status" value="1"/>
</dbReference>
<keyword evidence="7" id="KW-0865">Zymogen</keyword>
<dbReference type="InterPro" id="IPR030400">
    <property type="entry name" value="Sedolisin_dom"/>
</dbReference>
<proteinExistence type="predicted"/>